<evidence type="ECO:0000313" key="5">
    <source>
        <dbReference type="Proteomes" id="UP000650467"/>
    </source>
</evidence>
<accession>A0A836B0P7</accession>
<reference evidence="4" key="1">
    <citation type="journal article" date="2020" name="bioRxiv">
        <title>Comparative genomics of Chlamydomonas.</title>
        <authorList>
            <person name="Craig R.J."/>
            <person name="Hasan A.R."/>
            <person name="Ness R.W."/>
            <person name="Keightley P.D."/>
        </authorList>
    </citation>
    <scope>NUCLEOTIDE SEQUENCE</scope>
    <source>
        <strain evidence="4">SAG 7.73</strain>
    </source>
</reference>
<keyword evidence="1" id="KW-0677">Repeat</keyword>
<feature type="compositionally biased region" description="Gly residues" evidence="2">
    <location>
        <begin position="474"/>
        <end position="493"/>
    </location>
</feature>
<evidence type="ECO:0000256" key="1">
    <source>
        <dbReference type="ARBA" id="ARBA00022737"/>
    </source>
</evidence>
<dbReference type="SUPFAM" id="SSF55021">
    <property type="entry name" value="ACT-like"/>
    <property type="match status" value="2"/>
</dbReference>
<keyword evidence="5" id="KW-1185">Reference proteome</keyword>
<feature type="compositionally biased region" description="Pro residues" evidence="2">
    <location>
        <begin position="548"/>
        <end position="557"/>
    </location>
</feature>
<feature type="region of interest" description="Disordered" evidence="2">
    <location>
        <begin position="401"/>
        <end position="425"/>
    </location>
</feature>
<organism evidence="4 5">
    <name type="scientific">Chlamydomonas incerta</name>
    <dbReference type="NCBI Taxonomy" id="51695"/>
    <lineage>
        <taxon>Eukaryota</taxon>
        <taxon>Viridiplantae</taxon>
        <taxon>Chlorophyta</taxon>
        <taxon>core chlorophytes</taxon>
        <taxon>Chlorophyceae</taxon>
        <taxon>CS clade</taxon>
        <taxon>Chlamydomonadales</taxon>
        <taxon>Chlamydomonadaceae</taxon>
        <taxon>Chlamydomonas</taxon>
    </lineage>
</organism>
<dbReference type="EMBL" id="JAEHOC010000002">
    <property type="protein sequence ID" value="KAG2444350.1"/>
    <property type="molecule type" value="Genomic_DNA"/>
</dbReference>
<dbReference type="PANTHER" id="PTHR31096">
    <property type="entry name" value="ACT DOMAIN-CONTAINING PROTEIN ACR4-RELATED"/>
    <property type="match status" value="1"/>
</dbReference>
<evidence type="ECO:0000259" key="3">
    <source>
        <dbReference type="PROSITE" id="PS51671"/>
    </source>
</evidence>
<dbReference type="InterPro" id="IPR040217">
    <property type="entry name" value="ACR1-12"/>
</dbReference>
<sequence length="823" mass="82613">MNSILLRTLQPPRTPSLLAFSDYREAEQANARHSSTTANGALLEYETLELRVHPPNVVVDNDSYSDRTLITLDSANRPGTLVEVVQLLTELGLCVTKARISSDGGWFVDEFHVTDGGKKVTNERKLRAIRKVLSVDTDPGSDSEADAGVFEEASQCSTVFELAGNDRIGLLAEVIALLKNNGCEVRSAAVWTHNHRVAFVISVLEASPSATAGAVAAPGVHHTHLHNAATHHHGIAAAPGGGAGGGSCPIKDGIKLARLRQLLLGMMDPSGQDSVVNVATTKGLIHYERRLHQLLLKEEEAQWRRAGELAAAYEAELAELQAMQERRWAGGAWSSSAAAAGAAALPAVTGRARPEPIAIYASGGSALPSPASLLSAAPSPSMAAVSAGAVVAGASSSAAGTPGAGLSAATTPTGAASQAPTGQGQGAGAAAAAAAAAAAQVQSALGSPLICSPDNSVHGGRAVAASVGAASAADGGGAAASATGGGPDAGASGGSSAESNGQPSVLRASSAASGAATPNGTSSGAAEGAAAPSNRYGGKAPAATLAAPPSPSPPPAPSASSAQKPEVSIQHTKQHNYWMINIRCRDRQKLLFDTVCTLADLNYDVYHGAVDCEVERDRANGQPLSIAVQTFYLRPRYGDCLWDAKRAAKLKYMLEVAIQRRQPTGTKVHISGVPASAGGGAGGAAGGAAGAGSTAGASDLPALTAVWRDFGLCISRAKVRALAGAAGEHTFYLVDRNGLPPADTVVQAACQQIGGVRLARPDAGLLGTSAGAGAAGVGGSVGGKAGAGKGGAVVPPGEYKFGFTVYSRAGWGGRDINGAAESV</sequence>
<dbReference type="Proteomes" id="UP000650467">
    <property type="component" value="Unassembled WGS sequence"/>
</dbReference>
<evidence type="ECO:0000313" key="4">
    <source>
        <dbReference type="EMBL" id="KAG2444350.1"/>
    </source>
</evidence>
<feature type="compositionally biased region" description="Low complexity" evidence="2">
    <location>
        <begin position="520"/>
        <end position="533"/>
    </location>
</feature>
<comment type="caution">
    <text evidence="4">The sequence shown here is derived from an EMBL/GenBank/DDBJ whole genome shotgun (WGS) entry which is preliminary data.</text>
</comment>
<gene>
    <name evidence="4" type="ORF">HXX76_001106</name>
</gene>
<feature type="region of interest" description="Disordered" evidence="2">
    <location>
        <begin position="473"/>
        <end position="570"/>
    </location>
</feature>
<dbReference type="PROSITE" id="PS51671">
    <property type="entry name" value="ACT"/>
    <property type="match status" value="1"/>
</dbReference>
<proteinExistence type="predicted"/>
<name>A0A836B0P7_CHLIN</name>
<dbReference type="PANTHER" id="PTHR31096:SF22">
    <property type="entry name" value="ACT DOMAIN-CONTAINING PROTEIN ACR4"/>
    <property type="match status" value="1"/>
</dbReference>
<dbReference type="InterPro" id="IPR002912">
    <property type="entry name" value="ACT_dom"/>
</dbReference>
<feature type="domain" description="ACT" evidence="3">
    <location>
        <begin position="69"/>
        <end position="143"/>
    </location>
</feature>
<protein>
    <recommendedName>
        <fullName evidence="3">ACT domain-containing protein</fullName>
    </recommendedName>
</protein>
<evidence type="ECO:0000256" key="2">
    <source>
        <dbReference type="SAM" id="MobiDB-lite"/>
    </source>
</evidence>
<dbReference type="OrthoDB" id="534361at2759"/>
<dbReference type="AlphaFoldDB" id="A0A836B0P7"/>
<feature type="compositionally biased region" description="Polar residues" evidence="2">
    <location>
        <begin position="510"/>
        <end position="519"/>
    </location>
</feature>
<dbReference type="InterPro" id="IPR045865">
    <property type="entry name" value="ACT-like_dom_sf"/>
</dbReference>